<evidence type="ECO:0000313" key="2">
    <source>
        <dbReference type="EMBL" id="OUP56638.1"/>
    </source>
</evidence>
<dbReference type="RefSeq" id="WP_087159158.1">
    <property type="nucleotide sequence ID" value="NZ_JADNDT010000033.1"/>
</dbReference>
<organism evidence="2 3">
    <name type="scientific">Faecalitalea cylindroides</name>
    <dbReference type="NCBI Taxonomy" id="39483"/>
    <lineage>
        <taxon>Bacteria</taxon>
        <taxon>Bacillati</taxon>
        <taxon>Bacillota</taxon>
        <taxon>Erysipelotrichia</taxon>
        <taxon>Erysipelotrichales</taxon>
        <taxon>Erysipelotrichaceae</taxon>
        <taxon>Faecalitalea</taxon>
    </lineage>
</organism>
<evidence type="ECO:0000256" key="1">
    <source>
        <dbReference type="SAM" id="SignalP"/>
    </source>
</evidence>
<dbReference type="Proteomes" id="UP000195447">
    <property type="component" value="Unassembled WGS sequence"/>
</dbReference>
<evidence type="ECO:0008006" key="4">
    <source>
        <dbReference type="Google" id="ProtNLM"/>
    </source>
</evidence>
<keyword evidence="1" id="KW-0732">Signal</keyword>
<reference evidence="3" key="1">
    <citation type="submission" date="2017-04" db="EMBL/GenBank/DDBJ databases">
        <title>Function of individual gut microbiota members based on whole genome sequencing of pure cultures obtained from chicken caecum.</title>
        <authorList>
            <person name="Medvecky M."/>
            <person name="Cejkova D."/>
            <person name="Polansky O."/>
            <person name="Karasova D."/>
            <person name="Kubasova T."/>
            <person name="Cizek A."/>
            <person name="Rychlik I."/>
        </authorList>
    </citation>
    <scope>NUCLEOTIDE SEQUENCE [LARGE SCALE GENOMIC DNA]</scope>
    <source>
        <strain evidence="3">An178</strain>
    </source>
</reference>
<evidence type="ECO:0000313" key="3">
    <source>
        <dbReference type="Proteomes" id="UP000195447"/>
    </source>
</evidence>
<name>A0A1Y4LIX1_9FIRM</name>
<feature type="signal peptide" evidence="1">
    <location>
        <begin position="1"/>
        <end position="18"/>
    </location>
</feature>
<feature type="chain" id="PRO_5038478366" description="Lipoprotein" evidence="1">
    <location>
        <begin position="19"/>
        <end position="233"/>
    </location>
</feature>
<gene>
    <name evidence="2" type="ORF">B5F14_09650</name>
</gene>
<comment type="caution">
    <text evidence="2">The sequence shown here is derived from an EMBL/GenBank/DDBJ whole genome shotgun (WGS) entry which is preliminary data.</text>
</comment>
<accession>A0A1Y4LIX1</accession>
<dbReference type="EMBL" id="NFKM01000025">
    <property type="protein sequence ID" value="OUP56638.1"/>
    <property type="molecule type" value="Genomic_DNA"/>
</dbReference>
<keyword evidence="3" id="KW-1185">Reference proteome</keyword>
<sequence length="233" mass="25976">MKKIFTFFISSFMILNLAACSSNNDDYALEFFSALDNTLELNSGHIQGTFTSNNEDASKIKFDLQLNQKDNLQLALDLDLEAGDNSEDNFLNFYIRDNKTYLNSYGTTSQSLLENLGINGSEKLSVYNPFLNYTDDELKALFTRSSKNGNNYSFTIDGSLISSYLDSMGSVTIEDATLDATIEDNYITSLTLGISGLQDVETQQVIIDVTIECTLDQINSLDTVTYPADLENY</sequence>
<protein>
    <recommendedName>
        <fullName evidence="4">Lipoprotein</fullName>
    </recommendedName>
</protein>
<dbReference type="AlphaFoldDB" id="A0A1Y4LIX1"/>
<proteinExistence type="predicted"/>